<dbReference type="PROSITE" id="PS00518">
    <property type="entry name" value="ZF_RING_1"/>
    <property type="match status" value="1"/>
</dbReference>
<organism evidence="6 7">
    <name type="scientific">Colletotrichum sojae</name>
    <dbReference type="NCBI Taxonomy" id="2175907"/>
    <lineage>
        <taxon>Eukaryota</taxon>
        <taxon>Fungi</taxon>
        <taxon>Dikarya</taxon>
        <taxon>Ascomycota</taxon>
        <taxon>Pezizomycotina</taxon>
        <taxon>Sordariomycetes</taxon>
        <taxon>Hypocreomycetidae</taxon>
        <taxon>Glomerellales</taxon>
        <taxon>Glomerellaceae</taxon>
        <taxon>Colletotrichum</taxon>
        <taxon>Colletotrichum orchidearum species complex</taxon>
    </lineage>
</organism>
<comment type="caution">
    <text evidence="6">The sequence shown here is derived from an EMBL/GenBank/DDBJ whole genome shotgun (WGS) entry which is preliminary data.</text>
</comment>
<dbReference type="SMART" id="SM00184">
    <property type="entry name" value="RING"/>
    <property type="match status" value="1"/>
</dbReference>
<protein>
    <recommendedName>
        <fullName evidence="5">RING-type domain-containing protein</fullName>
    </recommendedName>
</protein>
<dbReference type="InterPro" id="IPR017907">
    <property type="entry name" value="Znf_RING_CS"/>
</dbReference>
<dbReference type="InterPro" id="IPR013083">
    <property type="entry name" value="Znf_RING/FYVE/PHD"/>
</dbReference>
<evidence type="ECO:0000256" key="2">
    <source>
        <dbReference type="ARBA" id="ARBA00022771"/>
    </source>
</evidence>
<keyword evidence="7" id="KW-1185">Reference proteome</keyword>
<reference evidence="6 7" key="1">
    <citation type="journal article" date="2020" name="Phytopathology">
        <title>Genome Sequence Resources of Colletotrichum truncatum, C. plurivorum, C. musicola, and C. sojae: Four Species Pathogenic to Soybean (Glycine max).</title>
        <authorList>
            <person name="Rogerio F."/>
            <person name="Boufleur T.R."/>
            <person name="Ciampi-Guillardi M."/>
            <person name="Sukno S.A."/>
            <person name="Thon M.R."/>
            <person name="Massola Junior N.S."/>
            <person name="Baroncelli R."/>
        </authorList>
    </citation>
    <scope>NUCLEOTIDE SEQUENCE [LARGE SCALE GENOMIC DNA]</scope>
    <source>
        <strain evidence="6 7">LFN0009</strain>
    </source>
</reference>
<dbReference type="Proteomes" id="UP000652219">
    <property type="component" value="Unassembled WGS sequence"/>
</dbReference>
<dbReference type="Gene3D" id="3.30.40.10">
    <property type="entry name" value="Zinc/RING finger domain, C3HC4 (zinc finger)"/>
    <property type="match status" value="1"/>
</dbReference>
<feature type="domain" description="RING-type" evidence="5">
    <location>
        <begin position="36"/>
        <end position="93"/>
    </location>
</feature>
<evidence type="ECO:0000313" key="7">
    <source>
        <dbReference type="Proteomes" id="UP000652219"/>
    </source>
</evidence>
<evidence type="ECO:0000256" key="1">
    <source>
        <dbReference type="ARBA" id="ARBA00022723"/>
    </source>
</evidence>
<proteinExistence type="predicted"/>
<keyword evidence="3" id="KW-0862">Zinc</keyword>
<dbReference type="GO" id="GO:0008270">
    <property type="term" value="F:zinc ion binding"/>
    <property type="evidence" value="ECO:0007669"/>
    <property type="project" value="UniProtKB-KW"/>
</dbReference>
<dbReference type="SUPFAM" id="SSF57850">
    <property type="entry name" value="RING/U-box"/>
    <property type="match status" value="1"/>
</dbReference>
<gene>
    <name evidence="6" type="ORF">CSOJ01_05328</name>
</gene>
<name>A0A8H6JFK7_9PEZI</name>
<accession>A0A8H6JFK7</accession>
<dbReference type="InterPro" id="IPR001841">
    <property type="entry name" value="Znf_RING"/>
</dbReference>
<evidence type="ECO:0000259" key="5">
    <source>
        <dbReference type="PROSITE" id="PS50089"/>
    </source>
</evidence>
<dbReference type="AlphaFoldDB" id="A0A8H6JFK7"/>
<sequence>MSSATKETAPQGECFWPILKHSLHSDGELLDLIVTCPVCTNPMSATLNASGRVGKILHCGHMLCNECVNRICTAANGPADNPHSKRPECPFCRQGLGKHSWCGLSCPDPGRVGFPMPKSMAEMASMPRTMPEGGALPACCRVCRMKRLERETRKLMRLITNEAKTTSFFEPTVDDERQNDGEFKDYICVPELQPLLDHMIEVFNDPTIYRKYTNLRPLEQHGEVTARAEMIDRARNST</sequence>
<evidence type="ECO:0000256" key="3">
    <source>
        <dbReference type="ARBA" id="ARBA00022833"/>
    </source>
</evidence>
<keyword evidence="1" id="KW-0479">Metal-binding</keyword>
<keyword evidence="2 4" id="KW-0863">Zinc-finger</keyword>
<dbReference type="PROSITE" id="PS50089">
    <property type="entry name" value="ZF_RING_2"/>
    <property type="match status" value="1"/>
</dbReference>
<dbReference type="EMBL" id="WIGN01000067">
    <property type="protein sequence ID" value="KAF6812047.1"/>
    <property type="molecule type" value="Genomic_DNA"/>
</dbReference>
<evidence type="ECO:0000256" key="4">
    <source>
        <dbReference type="PROSITE-ProRule" id="PRU00175"/>
    </source>
</evidence>
<evidence type="ECO:0000313" key="6">
    <source>
        <dbReference type="EMBL" id="KAF6812047.1"/>
    </source>
</evidence>